<proteinExistence type="predicted"/>
<organism evidence="1 2">
    <name type="scientific">Bambusicola thoracicus</name>
    <name type="common">Chinese bamboo-partridge</name>
    <name type="synonym">Perdix thoracica</name>
    <dbReference type="NCBI Taxonomy" id="9083"/>
    <lineage>
        <taxon>Eukaryota</taxon>
        <taxon>Metazoa</taxon>
        <taxon>Chordata</taxon>
        <taxon>Craniata</taxon>
        <taxon>Vertebrata</taxon>
        <taxon>Euteleostomi</taxon>
        <taxon>Archelosauria</taxon>
        <taxon>Archosauria</taxon>
        <taxon>Dinosauria</taxon>
        <taxon>Saurischia</taxon>
        <taxon>Theropoda</taxon>
        <taxon>Coelurosauria</taxon>
        <taxon>Aves</taxon>
        <taxon>Neognathae</taxon>
        <taxon>Galloanserae</taxon>
        <taxon>Galliformes</taxon>
        <taxon>Phasianidae</taxon>
        <taxon>Perdicinae</taxon>
        <taxon>Bambusicola</taxon>
    </lineage>
</organism>
<dbReference type="EMBL" id="PPHD01011586">
    <property type="protein sequence ID" value="POI30494.1"/>
    <property type="molecule type" value="Genomic_DNA"/>
</dbReference>
<comment type="caution">
    <text evidence="1">The sequence shown here is derived from an EMBL/GenBank/DDBJ whole genome shotgun (WGS) entry which is preliminary data.</text>
</comment>
<protein>
    <submittedName>
        <fullName evidence="1">Uncharacterized protein</fullName>
    </submittedName>
</protein>
<sequence length="126" mass="14018">MAQPPDIPGFCDMTNFLLPDTVSNSHAFLSPAFSWSCCVCKKLNPKVILVTSLDIHSREATWQKNGTLLLRHGMLASTFLSNKVTMKSLELLVGCSQVGLKITQHRSSIRPKLCKDLSLFPDMQHC</sequence>
<gene>
    <name evidence="1" type="ORF">CIB84_005756</name>
</gene>
<reference evidence="1 2" key="1">
    <citation type="submission" date="2018-01" db="EMBL/GenBank/DDBJ databases">
        <title>Comparison of the Chinese Bamboo Partridge and Red Junglefowl genome sequences highlights the importance of demography in genome evolution.</title>
        <authorList>
            <person name="Tiley G.P."/>
            <person name="Kimball R.T."/>
            <person name="Braun E.L."/>
            <person name="Burleigh J.G."/>
        </authorList>
    </citation>
    <scope>NUCLEOTIDE SEQUENCE [LARGE SCALE GENOMIC DNA]</scope>
    <source>
        <strain evidence="1">RTK389</strain>
        <tissue evidence="1">Blood</tissue>
    </source>
</reference>
<accession>A0A2P4T2A6</accession>
<keyword evidence="2" id="KW-1185">Reference proteome</keyword>
<name>A0A2P4T2A6_BAMTH</name>
<evidence type="ECO:0000313" key="2">
    <source>
        <dbReference type="Proteomes" id="UP000237246"/>
    </source>
</evidence>
<dbReference type="AlphaFoldDB" id="A0A2P4T2A6"/>
<evidence type="ECO:0000313" key="1">
    <source>
        <dbReference type="EMBL" id="POI30494.1"/>
    </source>
</evidence>
<dbReference type="Proteomes" id="UP000237246">
    <property type="component" value="Unassembled WGS sequence"/>
</dbReference>